<proteinExistence type="predicted"/>
<gene>
    <name evidence="1" type="ORF">I79_014895</name>
</gene>
<dbReference type="InParanoid" id="G3HVB4"/>
<dbReference type="AlphaFoldDB" id="G3HVB4"/>
<name>G3HVB4_CRIGR</name>
<reference evidence="2" key="1">
    <citation type="journal article" date="2011" name="Nat. Biotechnol.">
        <title>The genomic sequence of the Chinese hamster ovary (CHO)-K1 cell line.</title>
        <authorList>
            <person name="Xu X."/>
            <person name="Nagarajan H."/>
            <person name="Lewis N.E."/>
            <person name="Pan S."/>
            <person name="Cai Z."/>
            <person name="Liu X."/>
            <person name="Chen W."/>
            <person name="Xie M."/>
            <person name="Wang W."/>
            <person name="Hammond S."/>
            <person name="Andersen M.R."/>
            <person name="Neff N."/>
            <person name="Passarelli B."/>
            <person name="Koh W."/>
            <person name="Fan H.C."/>
            <person name="Wang J."/>
            <person name="Gui Y."/>
            <person name="Lee K.H."/>
            <person name="Betenbaugh M.J."/>
            <person name="Quake S.R."/>
            <person name="Famili I."/>
            <person name="Palsson B.O."/>
            <person name="Wang J."/>
        </authorList>
    </citation>
    <scope>NUCLEOTIDE SEQUENCE [LARGE SCALE GENOMIC DNA]</scope>
    <source>
        <strain evidence="2">CHO K1 cell line</strain>
    </source>
</reference>
<dbReference type="EMBL" id="JH000768">
    <property type="protein sequence ID" value="EGW14211.1"/>
    <property type="molecule type" value="Genomic_DNA"/>
</dbReference>
<evidence type="ECO:0000313" key="1">
    <source>
        <dbReference type="EMBL" id="EGW14211.1"/>
    </source>
</evidence>
<dbReference type="Proteomes" id="UP000001075">
    <property type="component" value="Unassembled WGS sequence"/>
</dbReference>
<accession>G3HVB4</accession>
<sequence length="106" mass="11145">MTIRAILITGSVIASHVTITPVSSPPPLTISSLPTVTITTSVTAAINSVIITHVITTIGVVTITDSSITAMVTNMTHLHLCHHQYRCHPRAATTTFNVTTVATSVN</sequence>
<organism evidence="1 2">
    <name type="scientific">Cricetulus griseus</name>
    <name type="common">Chinese hamster</name>
    <name type="synonym">Cricetulus barabensis griseus</name>
    <dbReference type="NCBI Taxonomy" id="10029"/>
    <lineage>
        <taxon>Eukaryota</taxon>
        <taxon>Metazoa</taxon>
        <taxon>Chordata</taxon>
        <taxon>Craniata</taxon>
        <taxon>Vertebrata</taxon>
        <taxon>Euteleostomi</taxon>
        <taxon>Mammalia</taxon>
        <taxon>Eutheria</taxon>
        <taxon>Euarchontoglires</taxon>
        <taxon>Glires</taxon>
        <taxon>Rodentia</taxon>
        <taxon>Myomorpha</taxon>
        <taxon>Muroidea</taxon>
        <taxon>Cricetidae</taxon>
        <taxon>Cricetinae</taxon>
        <taxon>Cricetulus</taxon>
    </lineage>
</organism>
<evidence type="ECO:0000313" key="2">
    <source>
        <dbReference type="Proteomes" id="UP000001075"/>
    </source>
</evidence>
<protein>
    <submittedName>
        <fullName evidence="1">Uncharacterized protein</fullName>
    </submittedName>
</protein>